<sequence>MLTATQVIEGKLLPDGPRGILSPRRRRDPEKVLKIIWTLSLTLPRKLTSLSNLSATFSANPNNPQATYSKHLLSLLFSTWLPVSTCIVQTIIDVVPPPGVAQGRRVGRMLGLESFASSTSSKPFSSTDVSVD</sequence>
<comment type="caution">
    <text evidence="1">The sequence shown here is derived from an EMBL/GenBank/DDBJ whole genome shotgun (WGS) entry which is preliminary data.</text>
</comment>
<protein>
    <submittedName>
        <fullName evidence="1">Uncharacterized protein</fullName>
    </submittedName>
</protein>
<evidence type="ECO:0000313" key="2">
    <source>
        <dbReference type="Proteomes" id="UP000518752"/>
    </source>
</evidence>
<accession>A0A8H5LS88</accession>
<organism evidence="1 2">
    <name type="scientific">Collybiopsis confluens</name>
    <dbReference type="NCBI Taxonomy" id="2823264"/>
    <lineage>
        <taxon>Eukaryota</taxon>
        <taxon>Fungi</taxon>
        <taxon>Dikarya</taxon>
        <taxon>Basidiomycota</taxon>
        <taxon>Agaricomycotina</taxon>
        <taxon>Agaricomycetes</taxon>
        <taxon>Agaricomycetidae</taxon>
        <taxon>Agaricales</taxon>
        <taxon>Marasmiineae</taxon>
        <taxon>Omphalotaceae</taxon>
        <taxon>Collybiopsis</taxon>
    </lineage>
</organism>
<dbReference type="AlphaFoldDB" id="A0A8H5LS88"/>
<keyword evidence="2" id="KW-1185">Reference proteome</keyword>
<proteinExistence type="predicted"/>
<reference evidence="1 2" key="1">
    <citation type="journal article" date="2020" name="ISME J.">
        <title>Uncovering the hidden diversity of litter-decomposition mechanisms in mushroom-forming fungi.</title>
        <authorList>
            <person name="Floudas D."/>
            <person name="Bentzer J."/>
            <person name="Ahren D."/>
            <person name="Johansson T."/>
            <person name="Persson P."/>
            <person name="Tunlid A."/>
        </authorList>
    </citation>
    <scope>NUCLEOTIDE SEQUENCE [LARGE SCALE GENOMIC DNA]</scope>
    <source>
        <strain evidence="1 2">CBS 406.79</strain>
    </source>
</reference>
<evidence type="ECO:0000313" key="1">
    <source>
        <dbReference type="EMBL" id="KAF5367598.1"/>
    </source>
</evidence>
<dbReference type="Proteomes" id="UP000518752">
    <property type="component" value="Unassembled WGS sequence"/>
</dbReference>
<dbReference type="EMBL" id="JAACJN010000142">
    <property type="protein sequence ID" value="KAF5367598.1"/>
    <property type="molecule type" value="Genomic_DNA"/>
</dbReference>
<gene>
    <name evidence="1" type="ORF">D9757_010649</name>
</gene>
<name>A0A8H5LS88_9AGAR</name>